<dbReference type="PANTHER" id="PTHR24346">
    <property type="entry name" value="MAP/MICROTUBULE AFFINITY-REGULATING KINASE"/>
    <property type="match status" value="1"/>
</dbReference>
<protein>
    <submittedName>
        <fullName evidence="10">Kinase-like domain-containing protein</fullName>
    </submittedName>
</protein>
<evidence type="ECO:0000313" key="10">
    <source>
        <dbReference type="EMBL" id="KAI9268133.1"/>
    </source>
</evidence>
<dbReference type="GO" id="GO:0005737">
    <property type="term" value="C:cytoplasm"/>
    <property type="evidence" value="ECO:0007669"/>
    <property type="project" value="TreeGrafter"/>
</dbReference>
<dbReference type="GO" id="GO:0004674">
    <property type="term" value="F:protein serine/threonine kinase activity"/>
    <property type="evidence" value="ECO:0007669"/>
    <property type="project" value="UniProtKB-KW"/>
</dbReference>
<gene>
    <name evidence="10" type="ORF">BDA99DRAFT_435585</name>
</gene>
<feature type="domain" description="Protein kinase" evidence="9">
    <location>
        <begin position="56"/>
        <end position="311"/>
    </location>
</feature>
<organism evidence="10 11">
    <name type="scientific">Phascolomyces articulosus</name>
    <dbReference type="NCBI Taxonomy" id="60185"/>
    <lineage>
        <taxon>Eukaryota</taxon>
        <taxon>Fungi</taxon>
        <taxon>Fungi incertae sedis</taxon>
        <taxon>Mucoromycota</taxon>
        <taxon>Mucoromycotina</taxon>
        <taxon>Mucoromycetes</taxon>
        <taxon>Mucorales</taxon>
        <taxon>Lichtheimiaceae</taxon>
        <taxon>Phascolomyces</taxon>
    </lineage>
</organism>
<reference evidence="10" key="2">
    <citation type="submission" date="2023-02" db="EMBL/GenBank/DDBJ databases">
        <authorList>
            <consortium name="DOE Joint Genome Institute"/>
            <person name="Mondo S.J."/>
            <person name="Chang Y."/>
            <person name="Wang Y."/>
            <person name="Ahrendt S."/>
            <person name="Andreopoulos W."/>
            <person name="Barry K."/>
            <person name="Beard J."/>
            <person name="Benny G.L."/>
            <person name="Blankenship S."/>
            <person name="Bonito G."/>
            <person name="Cuomo C."/>
            <person name="Desiro A."/>
            <person name="Gervers K.A."/>
            <person name="Hundley H."/>
            <person name="Kuo A."/>
            <person name="LaButti K."/>
            <person name="Lang B.F."/>
            <person name="Lipzen A."/>
            <person name="O'Donnell K."/>
            <person name="Pangilinan J."/>
            <person name="Reynolds N."/>
            <person name="Sandor L."/>
            <person name="Smith M.W."/>
            <person name="Tsang A."/>
            <person name="Grigoriev I.V."/>
            <person name="Stajich J.E."/>
            <person name="Spatafora J.W."/>
        </authorList>
    </citation>
    <scope>NUCLEOTIDE SEQUENCE</scope>
    <source>
        <strain evidence="10">RSA 2281</strain>
    </source>
</reference>
<evidence type="ECO:0000256" key="5">
    <source>
        <dbReference type="ARBA" id="ARBA00022840"/>
    </source>
</evidence>
<dbReference type="Proteomes" id="UP001209540">
    <property type="component" value="Unassembled WGS sequence"/>
</dbReference>
<dbReference type="InterPro" id="IPR017441">
    <property type="entry name" value="Protein_kinase_ATP_BS"/>
</dbReference>
<dbReference type="InterPro" id="IPR008271">
    <property type="entry name" value="Ser/Thr_kinase_AS"/>
</dbReference>
<sequence>MTYITRHSTTTHQQKKHHHHQQQQLQHEKQHSNNNNNNKRPTSLSAIRKRREIGDYILGRTIGRGASGRVKIGIHRHTGEQVAIKVISRSQLATSSTMARCVQRELAILQLLHHPHLVDLRQVLQDSSNVYFVMEYMEGGELFQVLSQRGKLPEDEARHLFRQLTTALAWCHAHHICHRDLKPENILLDKDQKHVKLADFGMATIQSPDVLLQTSCGSPHYASPEIVRGKHYYGPATDVWSCGVILYAMLTGHLPFDDDNVSRLLAKIKTGRYIPLPPNVSREAKDLIKSMLMVDPCKRITLDAVLAHPWLTNKSFLGSDLRFPDSLPLYPKAHDHPLHDQDVFIDLKRPVISDAMDLDGRIWETLKVLWRDCSQEDLLAALTTDGSNVPKLTCRLLQQRAWRQENGK</sequence>
<keyword evidence="1 7" id="KW-0723">Serine/threonine-protein kinase</keyword>
<dbReference type="SUPFAM" id="SSF56112">
    <property type="entry name" value="Protein kinase-like (PK-like)"/>
    <property type="match status" value="1"/>
</dbReference>
<keyword evidence="5 6" id="KW-0067">ATP-binding</keyword>
<reference evidence="10" key="1">
    <citation type="journal article" date="2022" name="IScience">
        <title>Evolution of zygomycete secretomes and the origins of terrestrial fungal ecologies.</title>
        <authorList>
            <person name="Chang Y."/>
            <person name="Wang Y."/>
            <person name="Mondo S."/>
            <person name="Ahrendt S."/>
            <person name="Andreopoulos W."/>
            <person name="Barry K."/>
            <person name="Beard J."/>
            <person name="Benny G.L."/>
            <person name="Blankenship S."/>
            <person name="Bonito G."/>
            <person name="Cuomo C."/>
            <person name="Desiro A."/>
            <person name="Gervers K.A."/>
            <person name="Hundley H."/>
            <person name="Kuo A."/>
            <person name="LaButti K."/>
            <person name="Lang B.F."/>
            <person name="Lipzen A."/>
            <person name="O'Donnell K."/>
            <person name="Pangilinan J."/>
            <person name="Reynolds N."/>
            <person name="Sandor L."/>
            <person name="Smith M.E."/>
            <person name="Tsang A."/>
            <person name="Grigoriev I.V."/>
            <person name="Stajich J.E."/>
            <person name="Spatafora J.W."/>
        </authorList>
    </citation>
    <scope>NUCLEOTIDE SEQUENCE</scope>
    <source>
        <strain evidence="10">RSA 2281</strain>
    </source>
</reference>
<keyword evidence="2" id="KW-0808">Transferase</keyword>
<evidence type="ECO:0000256" key="8">
    <source>
        <dbReference type="SAM" id="MobiDB-lite"/>
    </source>
</evidence>
<comment type="similarity">
    <text evidence="7">Belongs to the protein kinase superfamily.</text>
</comment>
<dbReference type="SMART" id="SM00220">
    <property type="entry name" value="S_TKc"/>
    <property type="match status" value="1"/>
</dbReference>
<evidence type="ECO:0000313" key="11">
    <source>
        <dbReference type="Proteomes" id="UP001209540"/>
    </source>
</evidence>
<dbReference type="EMBL" id="JAIXMP010000009">
    <property type="protein sequence ID" value="KAI9268133.1"/>
    <property type="molecule type" value="Genomic_DNA"/>
</dbReference>
<dbReference type="FunFam" id="1.10.510.10:FF:000571">
    <property type="entry name" value="Maternal embryonic leucine zipper kinase"/>
    <property type="match status" value="1"/>
</dbReference>
<evidence type="ECO:0000256" key="6">
    <source>
        <dbReference type="PROSITE-ProRule" id="PRU10141"/>
    </source>
</evidence>
<dbReference type="Pfam" id="PF00069">
    <property type="entry name" value="Pkinase"/>
    <property type="match status" value="1"/>
</dbReference>
<dbReference type="AlphaFoldDB" id="A0AAD5KIP0"/>
<keyword evidence="11" id="KW-1185">Reference proteome</keyword>
<name>A0AAD5KIP0_9FUNG</name>
<dbReference type="InterPro" id="IPR000719">
    <property type="entry name" value="Prot_kinase_dom"/>
</dbReference>
<evidence type="ECO:0000256" key="4">
    <source>
        <dbReference type="ARBA" id="ARBA00022777"/>
    </source>
</evidence>
<proteinExistence type="inferred from homology"/>
<feature type="binding site" evidence="6">
    <location>
        <position position="85"/>
    </location>
    <ligand>
        <name>ATP</name>
        <dbReference type="ChEBI" id="CHEBI:30616"/>
    </ligand>
</feature>
<evidence type="ECO:0000256" key="3">
    <source>
        <dbReference type="ARBA" id="ARBA00022741"/>
    </source>
</evidence>
<dbReference type="PANTHER" id="PTHR24346:SF110">
    <property type="entry name" value="NON-SPECIFIC SERINE_THREONINE PROTEIN KINASE"/>
    <property type="match status" value="1"/>
</dbReference>
<evidence type="ECO:0000256" key="1">
    <source>
        <dbReference type="ARBA" id="ARBA00022527"/>
    </source>
</evidence>
<feature type="region of interest" description="Disordered" evidence="8">
    <location>
        <begin position="1"/>
        <end position="46"/>
    </location>
</feature>
<evidence type="ECO:0000256" key="7">
    <source>
        <dbReference type="RuleBase" id="RU000304"/>
    </source>
</evidence>
<keyword evidence="3 6" id="KW-0547">Nucleotide-binding</keyword>
<dbReference type="GO" id="GO:0035556">
    <property type="term" value="P:intracellular signal transduction"/>
    <property type="evidence" value="ECO:0007669"/>
    <property type="project" value="TreeGrafter"/>
</dbReference>
<accession>A0AAD5KIP0</accession>
<comment type="caution">
    <text evidence="10">The sequence shown here is derived from an EMBL/GenBank/DDBJ whole genome shotgun (WGS) entry which is preliminary data.</text>
</comment>
<dbReference type="InterPro" id="IPR011009">
    <property type="entry name" value="Kinase-like_dom_sf"/>
</dbReference>
<dbReference type="PROSITE" id="PS50011">
    <property type="entry name" value="PROTEIN_KINASE_DOM"/>
    <property type="match status" value="1"/>
</dbReference>
<evidence type="ECO:0000259" key="9">
    <source>
        <dbReference type="PROSITE" id="PS50011"/>
    </source>
</evidence>
<evidence type="ECO:0000256" key="2">
    <source>
        <dbReference type="ARBA" id="ARBA00022679"/>
    </source>
</evidence>
<dbReference type="Gene3D" id="1.10.510.10">
    <property type="entry name" value="Transferase(Phosphotransferase) domain 1"/>
    <property type="match status" value="1"/>
</dbReference>
<dbReference type="FunFam" id="3.30.200.20:FF:000003">
    <property type="entry name" value="Non-specific serine/threonine protein kinase"/>
    <property type="match status" value="1"/>
</dbReference>
<dbReference type="PROSITE" id="PS00107">
    <property type="entry name" value="PROTEIN_KINASE_ATP"/>
    <property type="match status" value="1"/>
</dbReference>
<keyword evidence="4 10" id="KW-0418">Kinase</keyword>
<dbReference type="PROSITE" id="PS00108">
    <property type="entry name" value="PROTEIN_KINASE_ST"/>
    <property type="match status" value="1"/>
</dbReference>
<dbReference type="GO" id="GO:0005524">
    <property type="term" value="F:ATP binding"/>
    <property type="evidence" value="ECO:0007669"/>
    <property type="project" value="UniProtKB-UniRule"/>
</dbReference>